<keyword evidence="3" id="KW-1185">Reference proteome</keyword>
<reference evidence="2" key="2">
    <citation type="submission" date="2015-03" db="UniProtKB">
        <authorList>
            <consortium name="EnsemblPlants"/>
        </authorList>
    </citation>
    <scope>IDENTIFICATION</scope>
</reference>
<name>A0A0D3D708_BRAOL</name>
<proteinExistence type="predicted"/>
<reference evidence="2 3" key="1">
    <citation type="journal article" date="2014" name="Genome Biol.">
        <title>Transcriptome and methylome profiling reveals relics of genome dominance in the mesopolyploid Brassica oleracea.</title>
        <authorList>
            <person name="Parkin I.A."/>
            <person name="Koh C."/>
            <person name="Tang H."/>
            <person name="Robinson S.J."/>
            <person name="Kagale S."/>
            <person name="Clarke W.E."/>
            <person name="Town C.D."/>
            <person name="Nixon J."/>
            <person name="Krishnakumar V."/>
            <person name="Bidwell S.L."/>
            <person name="Denoeud F."/>
            <person name="Belcram H."/>
            <person name="Links M.G."/>
            <person name="Just J."/>
            <person name="Clarke C."/>
            <person name="Bender T."/>
            <person name="Huebert T."/>
            <person name="Mason A.S."/>
            <person name="Pires J.C."/>
            <person name="Barker G."/>
            <person name="Moore J."/>
            <person name="Walley P.G."/>
            <person name="Manoli S."/>
            <person name="Batley J."/>
            <person name="Edwards D."/>
            <person name="Nelson M.N."/>
            <person name="Wang X."/>
            <person name="Paterson A.H."/>
            <person name="King G."/>
            <person name="Bancroft I."/>
            <person name="Chalhoub B."/>
            <person name="Sharpe A.G."/>
        </authorList>
    </citation>
    <scope>NUCLEOTIDE SEQUENCE</scope>
    <source>
        <strain evidence="2 3">cv. TO1000</strain>
    </source>
</reference>
<dbReference type="STRING" id="109376.A0A0D3D708"/>
<dbReference type="Gramene" id="Bo7g055790.1">
    <property type="protein sequence ID" value="Bo7g055790.1"/>
    <property type="gene ID" value="Bo7g055790"/>
</dbReference>
<dbReference type="HOGENOM" id="CLU_1172111_0_0_1"/>
<dbReference type="eggNOG" id="KOG1267">
    <property type="taxonomic scope" value="Eukaryota"/>
</dbReference>
<protein>
    <submittedName>
        <fullName evidence="2">Uncharacterized protein</fullName>
    </submittedName>
</protein>
<sequence length="237" mass="26519">MATKRCQLGPQPAGLARKGPVRGGFGFIFLRTANLRALRDGYLREWAKAGWAYAGCGSCAEPALLRHFLSFWKAHRENGETTGATPDSHQSSSLLRPNHLSFFWVPADGEAESSVSSSYLHAHSNPTIINPKKKSGYGQTLSPYDSGEEEELDDESDDDDDWSLNDDFAEVTEYEKKKPKSQKPTIAKKEALQLRLKSLARAKLDHWRPFASFTVFATFSLTQIMEIFPEDISVVLY</sequence>
<evidence type="ECO:0000313" key="3">
    <source>
        <dbReference type="Proteomes" id="UP000032141"/>
    </source>
</evidence>
<feature type="region of interest" description="Disordered" evidence="1">
    <location>
        <begin position="130"/>
        <end position="162"/>
    </location>
</feature>
<organism evidence="2 3">
    <name type="scientific">Brassica oleracea var. oleracea</name>
    <dbReference type="NCBI Taxonomy" id="109376"/>
    <lineage>
        <taxon>Eukaryota</taxon>
        <taxon>Viridiplantae</taxon>
        <taxon>Streptophyta</taxon>
        <taxon>Embryophyta</taxon>
        <taxon>Tracheophyta</taxon>
        <taxon>Spermatophyta</taxon>
        <taxon>Magnoliopsida</taxon>
        <taxon>eudicotyledons</taxon>
        <taxon>Gunneridae</taxon>
        <taxon>Pentapetalae</taxon>
        <taxon>rosids</taxon>
        <taxon>malvids</taxon>
        <taxon>Brassicales</taxon>
        <taxon>Brassicaceae</taxon>
        <taxon>Brassiceae</taxon>
        <taxon>Brassica</taxon>
    </lineage>
</organism>
<dbReference type="EnsemblPlants" id="Bo7g055790.1">
    <property type="protein sequence ID" value="Bo7g055790.1"/>
    <property type="gene ID" value="Bo7g055790"/>
</dbReference>
<evidence type="ECO:0000313" key="2">
    <source>
        <dbReference type="EnsemblPlants" id="Bo7g055790.1"/>
    </source>
</evidence>
<accession>A0A0D3D708</accession>
<feature type="compositionally biased region" description="Acidic residues" evidence="1">
    <location>
        <begin position="146"/>
        <end position="162"/>
    </location>
</feature>
<dbReference type="Proteomes" id="UP000032141">
    <property type="component" value="Chromosome C7"/>
</dbReference>
<evidence type="ECO:0000256" key="1">
    <source>
        <dbReference type="SAM" id="MobiDB-lite"/>
    </source>
</evidence>
<dbReference type="AlphaFoldDB" id="A0A0D3D708"/>